<dbReference type="PROSITE" id="PS51257">
    <property type="entry name" value="PROKAR_LIPOPROTEIN"/>
    <property type="match status" value="1"/>
</dbReference>
<reference evidence="4 5" key="1">
    <citation type="submission" date="2021-11" db="EMBL/GenBank/DDBJ databases">
        <title>Whole genome sequences of diphtheriae toxin producing Corynebacterium ulcerans isolates from cats in Osaka, Japan.</title>
        <authorList>
            <person name="Umeda K."/>
            <person name="Hirai Y."/>
        </authorList>
    </citation>
    <scope>NUCLEOTIDE SEQUENCE [LARGE SCALE GENOMIC DNA]</scope>
    <source>
        <strain evidence="4 5">12109B-1</strain>
    </source>
</reference>
<dbReference type="EMBL" id="BQFK01000001">
    <property type="protein sequence ID" value="GJJ42513.1"/>
    <property type="molecule type" value="Genomic_DNA"/>
</dbReference>
<dbReference type="PANTHER" id="PTHR30535:SF34">
    <property type="entry name" value="MOLYBDATE-BINDING PROTEIN MOLA"/>
    <property type="match status" value="1"/>
</dbReference>
<protein>
    <submittedName>
        <fullName evidence="4">Iron ABC transporter substrate-binding protein</fullName>
    </submittedName>
</protein>
<dbReference type="PROSITE" id="PS50983">
    <property type="entry name" value="FE_B12_PBP"/>
    <property type="match status" value="1"/>
</dbReference>
<dbReference type="PANTHER" id="PTHR30535">
    <property type="entry name" value="VITAMIN B12-BINDING PROTEIN"/>
    <property type="match status" value="1"/>
</dbReference>
<feature type="signal peptide" evidence="2">
    <location>
        <begin position="1"/>
        <end position="25"/>
    </location>
</feature>
<comment type="similarity">
    <text evidence="1">Belongs to the bacterial solute-binding protein 8 family.</text>
</comment>
<dbReference type="InterPro" id="IPR050902">
    <property type="entry name" value="ABC_Transporter_SBP"/>
</dbReference>
<evidence type="ECO:0000256" key="2">
    <source>
        <dbReference type="SAM" id="SignalP"/>
    </source>
</evidence>
<dbReference type="InterPro" id="IPR002491">
    <property type="entry name" value="ABC_transptr_periplasmic_BD"/>
</dbReference>
<evidence type="ECO:0000313" key="4">
    <source>
        <dbReference type="EMBL" id="GJJ42513.1"/>
    </source>
</evidence>
<dbReference type="Gene3D" id="3.40.50.1980">
    <property type="entry name" value="Nitrogenase molybdenum iron protein domain"/>
    <property type="match status" value="2"/>
</dbReference>
<dbReference type="AlphaFoldDB" id="A0ABD0BFG0"/>
<evidence type="ECO:0000256" key="1">
    <source>
        <dbReference type="ARBA" id="ARBA00008814"/>
    </source>
</evidence>
<feature type="domain" description="Fe/B12 periplasmic-binding" evidence="3">
    <location>
        <begin position="57"/>
        <end position="332"/>
    </location>
</feature>
<organism evidence="4 5">
    <name type="scientific">Corynebacterium ulcerans</name>
    <dbReference type="NCBI Taxonomy" id="65058"/>
    <lineage>
        <taxon>Bacteria</taxon>
        <taxon>Bacillati</taxon>
        <taxon>Actinomycetota</taxon>
        <taxon>Actinomycetes</taxon>
        <taxon>Mycobacteriales</taxon>
        <taxon>Corynebacteriaceae</taxon>
        <taxon>Corynebacterium</taxon>
    </lineage>
</organism>
<name>A0ABD0BFG0_CORUL</name>
<sequence length="361" mass="39275">MKKIFALWTAMFAVVALALSGCSTAPEKASQEKSQAAGITVTDFHGRQIKLPKASERSVFLVENAMNTMMAVGGSKKIVGTGEVWEPTFKKDFLEAVHPGFSKLPVIASQDGSYDLEALAALKPDFVVLWAESADDKAIAAIEETLKVPVYAAFLTSFADLDKLAVDMANVNGTPERGAAVNALVKKQMDKIAEKTSTIEKKPSVFWMWGDAYGTAGTKSSANDLIEAAGGTNVIAKWDNSAKASEHPVVSLETLAKLNPDAIYMWYNSEIDPSDVIEGKNVGGVDFSAWKNLDAVKNKQVFELDDPFLYDMMTGRLPMATAKVAQDINPEAFKDWDNSAETDQYFVDMYGLHYPGFKPAQ</sequence>
<keyword evidence="2" id="KW-0732">Signal</keyword>
<comment type="caution">
    <text evidence="4">The sequence shown here is derived from an EMBL/GenBank/DDBJ whole genome shotgun (WGS) entry which is preliminary data.</text>
</comment>
<dbReference type="RefSeq" id="WP_013910934.1">
    <property type="nucleotide sequence ID" value="NZ_AP019662.1"/>
</dbReference>
<proteinExistence type="inferred from homology"/>
<gene>
    <name evidence="4" type="ORF">CULCOIPH005_07020</name>
</gene>
<dbReference type="SUPFAM" id="SSF53807">
    <property type="entry name" value="Helical backbone' metal receptor"/>
    <property type="match status" value="1"/>
</dbReference>
<dbReference type="Pfam" id="PF01497">
    <property type="entry name" value="Peripla_BP_2"/>
    <property type="match status" value="1"/>
</dbReference>
<evidence type="ECO:0000259" key="3">
    <source>
        <dbReference type="PROSITE" id="PS50983"/>
    </source>
</evidence>
<feature type="chain" id="PRO_5044882508" evidence="2">
    <location>
        <begin position="26"/>
        <end position="361"/>
    </location>
</feature>
<evidence type="ECO:0000313" key="5">
    <source>
        <dbReference type="Proteomes" id="UP001205910"/>
    </source>
</evidence>
<accession>A0ABD0BFG0</accession>
<dbReference type="Proteomes" id="UP001205910">
    <property type="component" value="Unassembled WGS sequence"/>
</dbReference>